<feature type="transmembrane region" description="Helical" evidence="1">
    <location>
        <begin position="557"/>
        <end position="581"/>
    </location>
</feature>
<evidence type="ECO:0000313" key="3">
    <source>
        <dbReference type="EMBL" id="RDW76904.1"/>
    </source>
</evidence>
<name>A0A3D8RSQ1_9EURO</name>
<keyword evidence="1" id="KW-1133">Transmembrane helix</keyword>
<dbReference type="OrthoDB" id="5429634at2759"/>
<evidence type="ECO:0000313" key="4">
    <source>
        <dbReference type="Proteomes" id="UP000256690"/>
    </source>
</evidence>
<comment type="caution">
    <text evidence="3">The sequence shown here is derived from an EMBL/GenBank/DDBJ whole genome shotgun (WGS) entry which is preliminary data.</text>
</comment>
<dbReference type="Proteomes" id="UP000256690">
    <property type="component" value="Unassembled WGS sequence"/>
</dbReference>
<accession>A0A3D8RSQ1</accession>
<dbReference type="STRING" id="1810919.A0A3D8RSQ1"/>
<evidence type="ECO:0000259" key="2">
    <source>
        <dbReference type="Pfam" id="PF20163"/>
    </source>
</evidence>
<dbReference type="PANTHER" id="PTHR35395:SF1">
    <property type="entry name" value="DUF6536 DOMAIN-CONTAINING PROTEIN"/>
    <property type="match status" value="1"/>
</dbReference>
<dbReference type="InterPro" id="IPR046623">
    <property type="entry name" value="DUF6536"/>
</dbReference>
<organism evidence="3 4">
    <name type="scientific">Aspergillus mulundensis</name>
    <dbReference type="NCBI Taxonomy" id="1810919"/>
    <lineage>
        <taxon>Eukaryota</taxon>
        <taxon>Fungi</taxon>
        <taxon>Dikarya</taxon>
        <taxon>Ascomycota</taxon>
        <taxon>Pezizomycotina</taxon>
        <taxon>Eurotiomycetes</taxon>
        <taxon>Eurotiomycetidae</taxon>
        <taxon>Eurotiales</taxon>
        <taxon>Aspergillaceae</taxon>
        <taxon>Aspergillus</taxon>
        <taxon>Aspergillus subgen. Nidulantes</taxon>
    </lineage>
</organism>
<reference evidence="3 4" key="1">
    <citation type="journal article" date="2018" name="IMA Fungus">
        <title>IMA Genome-F 9: Draft genome sequence of Annulohypoxylon stygium, Aspergillus mulundensis, Berkeleyomyces basicola (syn. Thielaviopsis basicola), Ceratocystis smalleyi, two Cercospora beticola strains, Coleophoma cylindrospora, Fusarium fracticaudum, Phialophora cf. hyalina, and Morchella septimelata.</title>
        <authorList>
            <person name="Wingfield B.D."/>
            <person name="Bills G.F."/>
            <person name="Dong Y."/>
            <person name="Huang W."/>
            <person name="Nel W.J."/>
            <person name="Swalarsk-Parry B.S."/>
            <person name="Vaghefi N."/>
            <person name="Wilken P.M."/>
            <person name="An Z."/>
            <person name="de Beer Z.W."/>
            <person name="De Vos L."/>
            <person name="Chen L."/>
            <person name="Duong T.A."/>
            <person name="Gao Y."/>
            <person name="Hammerbacher A."/>
            <person name="Kikkert J.R."/>
            <person name="Li Y."/>
            <person name="Li H."/>
            <person name="Li K."/>
            <person name="Li Q."/>
            <person name="Liu X."/>
            <person name="Ma X."/>
            <person name="Naidoo K."/>
            <person name="Pethybridge S.J."/>
            <person name="Sun J."/>
            <person name="Steenkamp E.T."/>
            <person name="van der Nest M.A."/>
            <person name="van Wyk S."/>
            <person name="Wingfield M.J."/>
            <person name="Xiong C."/>
            <person name="Yue Q."/>
            <person name="Zhang X."/>
        </authorList>
    </citation>
    <scope>NUCLEOTIDE SEQUENCE [LARGE SCALE GENOMIC DNA]</scope>
    <source>
        <strain evidence="3 4">DSM 5745</strain>
    </source>
</reference>
<keyword evidence="1" id="KW-0472">Membrane</keyword>
<dbReference type="PANTHER" id="PTHR35395">
    <property type="entry name" value="DUF6536 DOMAIN-CONTAINING PROTEIN"/>
    <property type="match status" value="1"/>
</dbReference>
<feature type="transmembrane region" description="Helical" evidence="1">
    <location>
        <begin position="44"/>
        <end position="68"/>
    </location>
</feature>
<proteinExistence type="predicted"/>
<keyword evidence="1" id="KW-0812">Transmembrane</keyword>
<keyword evidence="4" id="KW-1185">Reference proteome</keyword>
<feature type="domain" description="DUF6536" evidence="2">
    <location>
        <begin position="42"/>
        <end position="191"/>
    </location>
</feature>
<dbReference type="AlphaFoldDB" id="A0A3D8RSQ1"/>
<gene>
    <name evidence="3" type="ORF">DSM5745_06896</name>
</gene>
<sequence length="706" mass="78210">MDPDPHLQAQHEQFLMHSDDRSDEDEKGQPRHGRLHRWYTGWKFTLSLAAAACILVLSFNLGFLLWAVARHQLADNRGVLYEGDCDRVKRLSTGLHLLINVLSTTLLGASNYGMQCLCAPTRRDIDQVHKQGSYLDIGVPSLRNLSYIPTKRTLLWICLALSSLPLHLVYNSTIFSTTAAYPYTIFAGHDSLGTTPLADLNAGQLSEEHTTAFRRLYSGAQNGSLEQLDGPACVNAYATTFQTKHGDLLLVTDNVSSPNQYDYVGDQMVYRPLAGPEADLPFGDPYGWMCQDNSWNWCSAYLPSIQSAANNNTWVVYAGDDDDRTYRVDACLAVNVPKLCKLQYSLPLTIVVIAVNAVKAVILCYMAVMMSGVPILTTGDAVASFLHKPDKYTRGRCLLSAQQVQKTVNSAPRVPPAFTPLAYTKRTRRRHAAASRCQWATISVCWLIAIVICIALLIHAHRFDGSAVWDAEFGSINAQALIKGSGWPTSLISNTMIANTPQLLFSILYFSFNSIMTAICLATEWSSYALTRKPLRVSWNPQSHQRSSYFLSLPYRYALPLMLASAILHWLISQSLFLVGIEAYDLRWRRSTDRDLITCGYNPVAVVSSIAVAVVMLGCLVWMGFRKFSSGTGIPIAGSCSLAMAVACHPRFDANLDEEGLGRNVSGERMEYLPLQWGAVPVSGEIGHCTFTSEEVEVPEEGRIYQ</sequence>
<dbReference type="Pfam" id="PF20163">
    <property type="entry name" value="DUF6536"/>
    <property type="match status" value="1"/>
</dbReference>
<feature type="transmembrane region" description="Helical" evidence="1">
    <location>
        <begin position="344"/>
        <end position="368"/>
    </location>
</feature>
<evidence type="ECO:0000256" key="1">
    <source>
        <dbReference type="SAM" id="Phobius"/>
    </source>
</evidence>
<feature type="transmembrane region" description="Helical" evidence="1">
    <location>
        <begin position="439"/>
        <end position="460"/>
    </location>
</feature>
<dbReference type="RefSeq" id="XP_026603216.1">
    <property type="nucleotide sequence ID" value="XM_026748912.1"/>
</dbReference>
<dbReference type="GeneID" id="38117266"/>
<feature type="transmembrane region" description="Helical" evidence="1">
    <location>
        <begin position="503"/>
        <end position="523"/>
    </location>
</feature>
<feature type="transmembrane region" description="Helical" evidence="1">
    <location>
        <begin position="601"/>
        <end position="625"/>
    </location>
</feature>
<protein>
    <recommendedName>
        <fullName evidence="2">DUF6536 domain-containing protein</fullName>
    </recommendedName>
</protein>
<dbReference type="EMBL" id="PVWQ01000007">
    <property type="protein sequence ID" value="RDW76904.1"/>
    <property type="molecule type" value="Genomic_DNA"/>
</dbReference>